<dbReference type="GO" id="GO:0008483">
    <property type="term" value="F:transaminase activity"/>
    <property type="evidence" value="ECO:0007669"/>
    <property type="project" value="UniProtKB-KW"/>
</dbReference>
<evidence type="ECO:0000259" key="5">
    <source>
        <dbReference type="Pfam" id="PF00155"/>
    </source>
</evidence>
<dbReference type="EC" id="2.6.1.-" evidence="4"/>
<dbReference type="Gene3D" id="3.40.640.10">
    <property type="entry name" value="Type I PLP-dependent aspartate aminotransferase-like (Major domain)"/>
    <property type="match status" value="1"/>
</dbReference>
<keyword evidence="2 4" id="KW-0032">Aminotransferase</keyword>
<dbReference type="InterPro" id="IPR015424">
    <property type="entry name" value="PyrdxlP-dep_Trfase"/>
</dbReference>
<dbReference type="SUPFAM" id="SSF53383">
    <property type="entry name" value="PLP-dependent transferases"/>
    <property type="match status" value="1"/>
</dbReference>
<dbReference type="InterPro" id="IPR004839">
    <property type="entry name" value="Aminotransferase_I/II_large"/>
</dbReference>
<dbReference type="PANTHER" id="PTHR42832:SF3">
    <property type="entry name" value="L-GLUTAMINE--4-(METHYLSULFANYL)-2-OXOBUTANOATE AMINOTRANSFERASE"/>
    <property type="match status" value="1"/>
</dbReference>
<evidence type="ECO:0000256" key="2">
    <source>
        <dbReference type="ARBA" id="ARBA00022576"/>
    </source>
</evidence>
<evidence type="ECO:0000313" key="6">
    <source>
        <dbReference type="EMBL" id="SFM06138.1"/>
    </source>
</evidence>
<evidence type="ECO:0000313" key="7">
    <source>
        <dbReference type="Proteomes" id="UP000199520"/>
    </source>
</evidence>
<dbReference type="InterPro" id="IPR015422">
    <property type="entry name" value="PyrdxlP-dep_Trfase_small"/>
</dbReference>
<keyword evidence="3 4" id="KW-0808">Transferase</keyword>
<dbReference type="Pfam" id="PF00155">
    <property type="entry name" value="Aminotran_1_2"/>
    <property type="match status" value="1"/>
</dbReference>
<evidence type="ECO:0000256" key="4">
    <source>
        <dbReference type="RuleBase" id="RU000481"/>
    </source>
</evidence>
<comment type="cofactor">
    <cofactor evidence="1 4">
        <name>pyridoxal 5'-phosphate</name>
        <dbReference type="ChEBI" id="CHEBI:597326"/>
    </cofactor>
</comment>
<feature type="domain" description="Aminotransferase class I/classII large" evidence="5">
    <location>
        <begin position="32"/>
        <end position="382"/>
    </location>
</feature>
<keyword evidence="7" id="KW-1185">Reference proteome</keyword>
<dbReference type="InterPro" id="IPR050881">
    <property type="entry name" value="LL-DAP_aminotransferase"/>
</dbReference>
<dbReference type="InterPro" id="IPR004838">
    <property type="entry name" value="NHTrfase_class1_PyrdxlP-BS"/>
</dbReference>
<dbReference type="OrthoDB" id="9803354at2"/>
<dbReference type="RefSeq" id="WP_090940274.1">
    <property type="nucleotide sequence ID" value="NZ_FOTS01000037.1"/>
</dbReference>
<reference evidence="7" key="1">
    <citation type="submission" date="2016-10" db="EMBL/GenBank/DDBJ databases">
        <authorList>
            <person name="Varghese N."/>
            <person name="Submissions S."/>
        </authorList>
    </citation>
    <scope>NUCLEOTIDE SEQUENCE [LARGE SCALE GENOMIC DNA]</scope>
    <source>
        <strain evidence="7">DSM 13327</strain>
    </source>
</reference>
<dbReference type="Gene3D" id="3.90.1150.10">
    <property type="entry name" value="Aspartate Aminotransferase, domain 1"/>
    <property type="match status" value="1"/>
</dbReference>
<dbReference type="CDD" id="cd00609">
    <property type="entry name" value="AAT_like"/>
    <property type="match status" value="1"/>
</dbReference>
<dbReference type="PANTHER" id="PTHR42832">
    <property type="entry name" value="AMINO ACID AMINOTRANSFERASE"/>
    <property type="match status" value="1"/>
</dbReference>
<accession>A0A1I4MSD0</accession>
<sequence length="396" mass="43829">MIQQAERMEGLTSAIFSQLEVLQKKAAASGVDIIQLSIGNPDMAPAPHIVEAMKQAVECGDNYGYTLSKGKPELLQAIAEWYDKKFNVQLDPSTEIHSLIGSQEGLAHIGLCLVNPGDVVLVPDPGYPIFSTGPHIAGAQLHKMCLTSENNYLPDLDQISEEILKRTKLMILNYPNNPLAATATREFYEKVVALAHRYEFVVCSDFAYSELVFDDYRPESFLSIPGAKEIGIEFNSLSKSYNMCGCRIAYVVGNSEVISLLGRLKSNFDYGIFAPVQFAAIAALTGPQDCVRETAAAYQRRRDIIVDGFNSIGWHVERPKASMYIWAKVPTKQSSFDFAVDLLNHTGVAVVPGKAFGDCGEGFVRIALVQPEERLMVAVARIKEWFQVHIESEKKR</sequence>
<dbReference type="PROSITE" id="PS00105">
    <property type="entry name" value="AA_TRANSFER_CLASS_1"/>
    <property type="match status" value="1"/>
</dbReference>
<dbReference type="EMBL" id="FOTS01000037">
    <property type="protein sequence ID" value="SFM06138.1"/>
    <property type="molecule type" value="Genomic_DNA"/>
</dbReference>
<dbReference type="Proteomes" id="UP000199520">
    <property type="component" value="Unassembled WGS sequence"/>
</dbReference>
<organism evidence="6 7">
    <name type="scientific">Pelosinus propionicus DSM 13327</name>
    <dbReference type="NCBI Taxonomy" id="1123291"/>
    <lineage>
        <taxon>Bacteria</taxon>
        <taxon>Bacillati</taxon>
        <taxon>Bacillota</taxon>
        <taxon>Negativicutes</taxon>
        <taxon>Selenomonadales</taxon>
        <taxon>Sporomusaceae</taxon>
        <taxon>Pelosinus</taxon>
    </lineage>
</organism>
<dbReference type="GO" id="GO:0030170">
    <property type="term" value="F:pyridoxal phosphate binding"/>
    <property type="evidence" value="ECO:0007669"/>
    <property type="project" value="InterPro"/>
</dbReference>
<dbReference type="AlphaFoldDB" id="A0A1I4MSD0"/>
<protein>
    <recommendedName>
        <fullName evidence="4">Aminotransferase</fullName>
        <ecNumber evidence="4">2.6.1.-</ecNumber>
    </recommendedName>
</protein>
<evidence type="ECO:0000256" key="1">
    <source>
        <dbReference type="ARBA" id="ARBA00001933"/>
    </source>
</evidence>
<dbReference type="STRING" id="1123291.SAMN04490355_103714"/>
<evidence type="ECO:0000256" key="3">
    <source>
        <dbReference type="ARBA" id="ARBA00022679"/>
    </source>
</evidence>
<dbReference type="InterPro" id="IPR015421">
    <property type="entry name" value="PyrdxlP-dep_Trfase_major"/>
</dbReference>
<gene>
    <name evidence="6" type="ORF">SAMN04490355_103714</name>
</gene>
<comment type="similarity">
    <text evidence="4">Belongs to the class-I pyridoxal-phosphate-dependent aminotransferase family.</text>
</comment>
<name>A0A1I4MSD0_9FIRM</name>
<proteinExistence type="inferred from homology"/>